<comment type="caution">
    <text evidence="3">The sequence shown here is derived from an EMBL/GenBank/DDBJ whole genome shotgun (WGS) entry which is preliminary data.</text>
</comment>
<evidence type="ECO:0000313" key="5">
    <source>
        <dbReference type="Proteomes" id="UP000237222"/>
    </source>
</evidence>
<keyword evidence="1" id="KW-0472">Membrane</keyword>
<evidence type="ECO:0000313" key="6">
    <source>
        <dbReference type="Proteomes" id="UP000274695"/>
    </source>
</evidence>
<proteinExistence type="predicted"/>
<reference evidence="3" key="1">
    <citation type="submission" date="2018-01" db="EMBL/GenBank/DDBJ databases">
        <authorList>
            <person name="Yu X.-D."/>
        </authorList>
    </citation>
    <scope>NUCLEOTIDE SEQUENCE</scope>
    <source>
        <strain evidence="3">ZX-21</strain>
    </source>
</reference>
<dbReference type="OrthoDB" id="6088889at2"/>
<protein>
    <submittedName>
        <fullName evidence="4">PH domain-containing protein</fullName>
    </submittedName>
</protein>
<dbReference type="EMBL" id="PQGG01000007">
    <property type="protein sequence ID" value="POP54171.1"/>
    <property type="molecule type" value="Genomic_DNA"/>
</dbReference>
<keyword evidence="1" id="KW-0812">Transmembrane</keyword>
<evidence type="ECO:0000313" key="4">
    <source>
        <dbReference type="EMBL" id="RNL60983.1"/>
    </source>
</evidence>
<evidence type="ECO:0000313" key="3">
    <source>
        <dbReference type="EMBL" id="POP54171.1"/>
    </source>
</evidence>
<accession>A0A2S4HKD9</accession>
<sequence>MFRNNPLGFILAVILIPAAIGILILLFWYLKCKSTRLEINDNEVILEQGLLSKERTELNVSGIRTVKIKQSFFNRLFGVGTVSIFTAGDSPEIQAHGMPKPEVFRELVKARQTSPA</sequence>
<reference evidence="4 6" key="2">
    <citation type="submission" date="2018-10" db="EMBL/GenBank/DDBJ databases">
        <title>Draft genome sequence of Zhongshania sp. DSW25-10.</title>
        <authorList>
            <person name="Oh J."/>
        </authorList>
    </citation>
    <scope>NUCLEOTIDE SEQUENCE [LARGE SCALE GENOMIC DNA]</scope>
    <source>
        <strain evidence="4 6">DSW25-10</strain>
    </source>
</reference>
<dbReference type="PANTHER" id="PTHR37938">
    <property type="entry name" value="BLL0215 PROTEIN"/>
    <property type="match status" value="1"/>
</dbReference>
<organism evidence="3 5">
    <name type="scientific">Zhongshania marina</name>
    <dbReference type="NCBI Taxonomy" id="2304603"/>
    <lineage>
        <taxon>Bacteria</taxon>
        <taxon>Pseudomonadati</taxon>
        <taxon>Pseudomonadota</taxon>
        <taxon>Gammaproteobacteria</taxon>
        <taxon>Cellvibrionales</taxon>
        <taxon>Spongiibacteraceae</taxon>
        <taxon>Zhongshania</taxon>
    </lineage>
</organism>
<dbReference type="AlphaFoldDB" id="A0A2S4HKD9"/>
<feature type="transmembrane region" description="Helical" evidence="1">
    <location>
        <begin position="6"/>
        <end position="30"/>
    </location>
</feature>
<name>A0A2S4HKD9_9GAMM</name>
<feature type="domain" description="YdbS-like PH" evidence="2">
    <location>
        <begin position="34"/>
        <end position="107"/>
    </location>
</feature>
<dbReference type="Proteomes" id="UP000237222">
    <property type="component" value="Unassembled WGS sequence"/>
</dbReference>
<dbReference type="Pfam" id="PF03703">
    <property type="entry name" value="bPH_2"/>
    <property type="match status" value="1"/>
</dbReference>
<evidence type="ECO:0000259" key="2">
    <source>
        <dbReference type="Pfam" id="PF03703"/>
    </source>
</evidence>
<evidence type="ECO:0000256" key="1">
    <source>
        <dbReference type="SAM" id="Phobius"/>
    </source>
</evidence>
<keyword evidence="1" id="KW-1133">Transmembrane helix</keyword>
<keyword evidence="6" id="KW-1185">Reference proteome</keyword>
<dbReference type="Proteomes" id="UP000274695">
    <property type="component" value="Unassembled WGS sequence"/>
</dbReference>
<gene>
    <name evidence="3" type="ORF">C0068_02580</name>
    <name evidence="4" type="ORF">D0911_13070</name>
</gene>
<dbReference type="EMBL" id="RHGB01000014">
    <property type="protein sequence ID" value="RNL60983.1"/>
    <property type="molecule type" value="Genomic_DNA"/>
</dbReference>
<dbReference type="PANTHER" id="PTHR37938:SF1">
    <property type="entry name" value="BLL0215 PROTEIN"/>
    <property type="match status" value="1"/>
</dbReference>
<dbReference type="InterPro" id="IPR005182">
    <property type="entry name" value="YdbS-like_PH"/>
</dbReference>